<keyword evidence="2" id="KW-1185">Reference proteome</keyword>
<evidence type="ECO:0000313" key="2">
    <source>
        <dbReference type="Proteomes" id="UP000276103"/>
    </source>
</evidence>
<dbReference type="OrthoDB" id="9854433at2"/>
<dbReference type="RefSeq" id="WP_127056083.1">
    <property type="nucleotide sequence ID" value="NZ_RSCM01000017.1"/>
</dbReference>
<proteinExistence type="predicted"/>
<gene>
    <name evidence="1" type="ORF">DSM107003_42620</name>
</gene>
<accession>A0A433UIT9</accession>
<evidence type="ECO:0000313" key="1">
    <source>
        <dbReference type="EMBL" id="RUS93761.1"/>
    </source>
</evidence>
<reference evidence="1 2" key="1">
    <citation type="journal article" date="2019" name="Genome Biol. Evol.">
        <title>Day and night: Metabolic profiles and evolutionary relationships of six axenic non-marine cyanobacteria.</title>
        <authorList>
            <person name="Will S.E."/>
            <person name="Henke P."/>
            <person name="Boedeker C."/>
            <person name="Huang S."/>
            <person name="Brinkmann H."/>
            <person name="Rohde M."/>
            <person name="Jarek M."/>
            <person name="Friedl T."/>
            <person name="Seufert S."/>
            <person name="Schumacher M."/>
            <person name="Overmann J."/>
            <person name="Neumann-Schaal M."/>
            <person name="Petersen J."/>
        </authorList>
    </citation>
    <scope>NUCLEOTIDE SEQUENCE [LARGE SCALE GENOMIC DNA]</scope>
    <source>
        <strain evidence="1 2">SAG 1403-4b</strain>
    </source>
</reference>
<organism evidence="1 2">
    <name type="scientific">Trichormus variabilis SAG 1403-4b</name>
    <dbReference type="NCBI Taxonomy" id="447716"/>
    <lineage>
        <taxon>Bacteria</taxon>
        <taxon>Bacillati</taxon>
        <taxon>Cyanobacteriota</taxon>
        <taxon>Cyanophyceae</taxon>
        <taxon>Nostocales</taxon>
        <taxon>Nostocaceae</taxon>
        <taxon>Trichormus</taxon>
    </lineage>
</organism>
<dbReference type="Proteomes" id="UP000276103">
    <property type="component" value="Unassembled WGS sequence"/>
</dbReference>
<protein>
    <submittedName>
        <fullName evidence="1">Uncharacterized protein</fullName>
    </submittedName>
</protein>
<comment type="caution">
    <text evidence="1">The sequence shown here is derived from an EMBL/GenBank/DDBJ whole genome shotgun (WGS) entry which is preliminary data.</text>
</comment>
<dbReference type="EMBL" id="RSCM01000017">
    <property type="protein sequence ID" value="RUS93761.1"/>
    <property type="molecule type" value="Genomic_DNA"/>
</dbReference>
<sequence length="76" mass="8560">MLTKTQLLALADYIIGLERGVRLEPDAEQTLVLESMIPQVNQMDSLTRFQTLGYAAFNLKGNLEIEQAVNNYVEES</sequence>
<dbReference type="AlphaFoldDB" id="A0A433UIT9"/>
<name>A0A433UIT9_ANAVA</name>